<dbReference type="Proteomes" id="UP001281147">
    <property type="component" value="Unassembled WGS sequence"/>
</dbReference>
<accession>A0ACC3MNN9</accession>
<evidence type="ECO:0000313" key="2">
    <source>
        <dbReference type="Proteomes" id="UP001281147"/>
    </source>
</evidence>
<gene>
    <name evidence="1" type="ORF">LTR37_016671</name>
</gene>
<proteinExistence type="predicted"/>
<sequence>MLAYGRYGKADLARWARDRGIAVHTVSRRTREPTKRDYVIALKQADADRRFRLLDLPPELRRMVYRELLMFKNSFTCQTRVLRALKQIHQEAADILYRDNLIEVKIRNDGVFVHGQRCALQGIARDVKDLIWPDFLLRACFLRIEFVSMDASHATRRRLPRLGTLHNILHSICCFLQNSPKLRSLHLDMQWLTARYTNMGALPVLLENAKTAVYPLRLLDHLKDLSILRIPFETAELLARTLASIELSTRMVSGSVFTVAKQLQSSVSAAYLLRELPIVRPQDHDIIRSFAAHVGIIKATSSFLWNIGGGSARLIQVFFQQMEYLRVCWDAEKPLRPGDMVTKEMAEALLTLDVEVRLALSAEELHDTGEEDDNGMELEHWQVVPGSY</sequence>
<protein>
    <submittedName>
        <fullName evidence="1">Uncharacterized protein</fullName>
    </submittedName>
</protein>
<evidence type="ECO:0000313" key="1">
    <source>
        <dbReference type="EMBL" id="KAK3698980.1"/>
    </source>
</evidence>
<keyword evidence="2" id="KW-1185">Reference proteome</keyword>
<organism evidence="1 2">
    <name type="scientific">Vermiconidia calcicola</name>
    <dbReference type="NCBI Taxonomy" id="1690605"/>
    <lineage>
        <taxon>Eukaryota</taxon>
        <taxon>Fungi</taxon>
        <taxon>Dikarya</taxon>
        <taxon>Ascomycota</taxon>
        <taxon>Pezizomycotina</taxon>
        <taxon>Dothideomycetes</taxon>
        <taxon>Dothideomycetidae</taxon>
        <taxon>Mycosphaerellales</taxon>
        <taxon>Extremaceae</taxon>
        <taxon>Vermiconidia</taxon>
    </lineage>
</organism>
<reference evidence="1" key="1">
    <citation type="submission" date="2023-07" db="EMBL/GenBank/DDBJ databases">
        <title>Black Yeasts Isolated from many extreme environments.</title>
        <authorList>
            <person name="Coleine C."/>
            <person name="Stajich J.E."/>
            <person name="Selbmann L."/>
        </authorList>
    </citation>
    <scope>NUCLEOTIDE SEQUENCE</scope>
    <source>
        <strain evidence="1">CCFEE 5714</strain>
    </source>
</reference>
<name>A0ACC3MNN9_9PEZI</name>
<comment type="caution">
    <text evidence="1">The sequence shown here is derived from an EMBL/GenBank/DDBJ whole genome shotgun (WGS) entry which is preliminary data.</text>
</comment>
<dbReference type="EMBL" id="JAUTXU010000203">
    <property type="protein sequence ID" value="KAK3698980.1"/>
    <property type="molecule type" value="Genomic_DNA"/>
</dbReference>